<gene>
    <name evidence="7" type="ORF">N7458_011989</name>
</gene>
<name>A0AAD6BUJ7_9EURO</name>
<dbReference type="Proteomes" id="UP001213681">
    <property type="component" value="Unassembled WGS sequence"/>
</dbReference>
<keyword evidence="4" id="KW-0560">Oxidoreductase</keyword>
<dbReference type="PRINTS" id="PR00420">
    <property type="entry name" value="RNGMNOXGNASE"/>
</dbReference>
<dbReference type="RefSeq" id="XP_056760125.1">
    <property type="nucleotide sequence ID" value="XM_056915371.1"/>
</dbReference>
<evidence type="ECO:0000313" key="7">
    <source>
        <dbReference type="EMBL" id="KAJ5432833.1"/>
    </source>
</evidence>
<sequence>MTPPIQKIIIVGGGMCGLASAIAIAQAFSSHEIQPQITVYELRHAPSTFGGPVNLTPKALRCLDKLGVFEELKRMRAGCEVDAIQIFSMRTGGQIAAIDYAGADGNGLGGYKGWRVMRFELLKALLSVIERLETVQIHYGKKLMRIEESADQVCVYFEDGGVETGDMVLGCDGIHSATRRLWVEADRKPDYSGLAAAYGFVDVKELFEDEEKPFFEDTALVMSRYGSALTTFCDDERSMIYTVILMEMEEQGSREGWKSIGKDQERVRLEGVRRTQDSPISKIGQMIDKVEDWTLYPIHVLPPNGRWHTDRVLLLGDAAHAMPPKGESIGHAFEDAIKFSLILSHYKGGPPLVSFEFYENLQRKKTEDLYKVSSTGWKSNNDIGAIGGRLLEWLTPLYLWWIKGDSEKDLLMDPTDIQFP</sequence>
<dbReference type="AlphaFoldDB" id="A0AAD6BUJ7"/>
<evidence type="ECO:0000256" key="4">
    <source>
        <dbReference type="ARBA" id="ARBA00023002"/>
    </source>
</evidence>
<dbReference type="InterPro" id="IPR050493">
    <property type="entry name" value="FAD-dep_Monooxygenase_BioMet"/>
</dbReference>
<evidence type="ECO:0000259" key="6">
    <source>
        <dbReference type="Pfam" id="PF01494"/>
    </source>
</evidence>
<organism evidence="7 8">
    <name type="scientific">Penicillium daleae</name>
    <dbReference type="NCBI Taxonomy" id="63821"/>
    <lineage>
        <taxon>Eukaryota</taxon>
        <taxon>Fungi</taxon>
        <taxon>Dikarya</taxon>
        <taxon>Ascomycota</taxon>
        <taxon>Pezizomycotina</taxon>
        <taxon>Eurotiomycetes</taxon>
        <taxon>Eurotiomycetidae</taxon>
        <taxon>Eurotiales</taxon>
        <taxon>Aspergillaceae</taxon>
        <taxon>Penicillium</taxon>
    </lineage>
</organism>
<dbReference type="PANTHER" id="PTHR13789">
    <property type="entry name" value="MONOOXYGENASE"/>
    <property type="match status" value="1"/>
</dbReference>
<keyword evidence="3" id="KW-0274">FAD</keyword>
<comment type="caution">
    <text evidence="7">The sequence shown here is derived from an EMBL/GenBank/DDBJ whole genome shotgun (WGS) entry which is preliminary data.</text>
</comment>
<evidence type="ECO:0000256" key="2">
    <source>
        <dbReference type="ARBA" id="ARBA00022630"/>
    </source>
</evidence>
<reference evidence="7" key="1">
    <citation type="submission" date="2022-12" db="EMBL/GenBank/DDBJ databases">
        <authorList>
            <person name="Petersen C."/>
        </authorList>
    </citation>
    <scope>NUCLEOTIDE SEQUENCE</scope>
    <source>
        <strain evidence="7">IBT 16125</strain>
    </source>
</reference>
<dbReference type="GO" id="GO:0004497">
    <property type="term" value="F:monooxygenase activity"/>
    <property type="evidence" value="ECO:0007669"/>
    <property type="project" value="UniProtKB-KW"/>
</dbReference>
<evidence type="ECO:0000256" key="1">
    <source>
        <dbReference type="ARBA" id="ARBA00007992"/>
    </source>
</evidence>
<evidence type="ECO:0000256" key="3">
    <source>
        <dbReference type="ARBA" id="ARBA00022827"/>
    </source>
</evidence>
<keyword evidence="5" id="KW-0503">Monooxygenase</keyword>
<evidence type="ECO:0000256" key="5">
    <source>
        <dbReference type="ARBA" id="ARBA00023033"/>
    </source>
</evidence>
<dbReference type="InterPro" id="IPR036188">
    <property type="entry name" value="FAD/NAD-bd_sf"/>
</dbReference>
<keyword evidence="2" id="KW-0285">Flavoprotein</keyword>
<dbReference type="Gene3D" id="3.50.50.60">
    <property type="entry name" value="FAD/NAD(P)-binding domain"/>
    <property type="match status" value="1"/>
</dbReference>
<dbReference type="InterPro" id="IPR002938">
    <property type="entry name" value="FAD-bd"/>
</dbReference>
<dbReference type="EMBL" id="JAPVEA010000009">
    <property type="protein sequence ID" value="KAJ5432833.1"/>
    <property type="molecule type" value="Genomic_DNA"/>
</dbReference>
<accession>A0AAD6BUJ7</accession>
<proteinExistence type="inferred from homology"/>
<dbReference type="GeneID" id="81605614"/>
<feature type="domain" description="FAD-binding" evidence="6">
    <location>
        <begin position="7"/>
        <end position="326"/>
    </location>
</feature>
<dbReference type="SUPFAM" id="SSF51905">
    <property type="entry name" value="FAD/NAD(P)-binding domain"/>
    <property type="match status" value="1"/>
</dbReference>
<comment type="similarity">
    <text evidence="1">Belongs to the paxM FAD-dependent monooxygenase family.</text>
</comment>
<dbReference type="Pfam" id="PF01494">
    <property type="entry name" value="FAD_binding_3"/>
    <property type="match status" value="1"/>
</dbReference>
<protein>
    <recommendedName>
        <fullName evidence="6">FAD-binding domain-containing protein</fullName>
    </recommendedName>
</protein>
<evidence type="ECO:0000313" key="8">
    <source>
        <dbReference type="Proteomes" id="UP001213681"/>
    </source>
</evidence>
<dbReference type="GO" id="GO:0071949">
    <property type="term" value="F:FAD binding"/>
    <property type="evidence" value="ECO:0007669"/>
    <property type="project" value="InterPro"/>
</dbReference>
<reference evidence="7" key="2">
    <citation type="journal article" date="2023" name="IMA Fungus">
        <title>Comparative genomic study of the Penicillium genus elucidates a diverse pangenome and 15 lateral gene transfer events.</title>
        <authorList>
            <person name="Petersen C."/>
            <person name="Sorensen T."/>
            <person name="Nielsen M.R."/>
            <person name="Sondergaard T.E."/>
            <person name="Sorensen J.L."/>
            <person name="Fitzpatrick D.A."/>
            <person name="Frisvad J.C."/>
            <person name="Nielsen K.L."/>
        </authorList>
    </citation>
    <scope>NUCLEOTIDE SEQUENCE</scope>
    <source>
        <strain evidence="7">IBT 16125</strain>
    </source>
</reference>
<keyword evidence="8" id="KW-1185">Reference proteome</keyword>
<dbReference type="PANTHER" id="PTHR13789:SF309">
    <property type="entry name" value="PUTATIVE (AFU_ORTHOLOGUE AFUA_6G14510)-RELATED"/>
    <property type="match status" value="1"/>
</dbReference>